<dbReference type="GO" id="GO:0050080">
    <property type="term" value="F:malonyl-CoA decarboxylase activity"/>
    <property type="evidence" value="ECO:0007669"/>
    <property type="project" value="InterPro"/>
</dbReference>
<protein>
    <submittedName>
        <fullName evidence="2">Malonyl-CoA decarboxylase-domain-containing protein</fullName>
    </submittedName>
</protein>
<feature type="domain" description="Malonyl-CoA decarboxylase C-terminal" evidence="1">
    <location>
        <begin position="282"/>
        <end position="397"/>
    </location>
</feature>
<name>A0A1Y2I7R6_9FUNG</name>
<dbReference type="OrthoDB" id="426718at2759"/>
<feature type="domain" description="Malonyl-CoA decarboxylase C-terminal" evidence="1">
    <location>
        <begin position="432"/>
        <end position="509"/>
    </location>
</feature>
<gene>
    <name evidence="2" type="ORF">BCR44DRAFT_1423065</name>
</gene>
<organism evidence="2 3">
    <name type="scientific">Catenaria anguillulae PL171</name>
    <dbReference type="NCBI Taxonomy" id="765915"/>
    <lineage>
        <taxon>Eukaryota</taxon>
        <taxon>Fungi</taxon>
        <taxon>Fungi incertae sedis</taxon>
        <taxon>Blastocladiomycota</taxon>
        <taxon>Blastocladiomycetes</taxon>
        <taxon>Blastocladiales</taxon>
        <taxon>Catenariaceae</taxon>
        <taxon>Catenaria</taxon>
    </lineage>
</organism>
<dbReference type="GO" id="GO:0006633">
    <property type="term" value="P:fatty acid biosynthetic process"/>
    <property type="evidence" value="ECO:0007669"/>
    <property type="project" value="InterPro"/>
</dbReference>
<dbReference type="AlphaFoldDB" id="A0A1Y2I7R6"/>
<dbReference type="PANTHER" id="PTHR28641:SF1">
    <property type="entry name" value="MALONYL-COA DECARBOXYLASE, MITOCHONDRIAL"/>
    <property type="match status" value="1"/>
</dbReference>
<evidence type="ECO:0000259" key="1">
    <source>
        <dbReference type="Pfam" id="PF05292"/>
    </source>
</evidence>
<proteinExistence type="predicted"/>
<dbReference type="STRING" id="765915.A0A1Y2I7R6"/>
<dbReference type="Pfam" id="PF05292">
    <property type="entry name" value="MCD"/>
    <property type="match status" value="2"/>
</dbReference>
<dbReference type="Proteomes" id="UP000193411">
    <property type="component" value="Unassembled WGS sequence"/>
</dbReference>
<dbReference type="EMBL" id="MCFL01000001">
    <property type="protein sequence ID" value="ORZ41562.1"/>
    <property type="molecule type" value="Genomic_DNA"/>
</dbReference>
<keyword evidence="3" id="KW-1185">Reference proteome</keyword>
<evidence type="ECO:0000313" key="3">
    <source>
        <dbReference type="Proteomes" id="UP000193411"/>
    </source>
</evidence>
<comment type="caution">
    <text evidence="2">The sequence shown here is derived from an EMBL/GenBank/DDBJ whole genome shotgun (WGS) entry which is preliminary data.</text>
</comment>
<evidence type="ECO:0000313" key="2">
    <source>
        <dbReference type="EMBL" id="ORZ41562.1"/>
    </source>
</evidence>
<dbReference type="InterPro" id="IPR042303">
    <property type="entry name" value="Malonyl_CoA_deC_C_sf"/>
</dbReference>
<dbReference type="InterPro" id="IPR007956">
    <property type="entry name" value="Malonyl_CoA_deC_C"/>
</dbReference>
<accession>A0A1Y2I7R6</accession>
<dbReference type="InterPro" id="IPR038917">
    <property type="entry name" value="Malonyl_CoA_deC"/>
</dbReference>
<sequence length="530" mass="58405">MAPETWRASSALVHRMNEHDTYISALGTTLCIVSCTFMPCCVLARRTVLHTTQSAVSKLQSAIIMTTASFRAPSVVAGIAAHPGPSVLASTRAFKQTAAYNATVRRRHLAAMNHRRRRSSAFASGPYLATALCGRHHLSTLLGPHPGHVPVATHLPPMSAHGFHNQQLEALAIALQRVASASKVPSPDPKIVSDGLEQIQQLYTSLDRAAKGELWEGELSVRTFAKVARLFCEQPWGLAFLIAVRGDGLQHQSSRGASKPPSLHAAISVLKRQIQSRLLKDLQLIELTRSSDPALMQKIIRYETVHPMTTLDDLYRRLHPTRRILVYTHPLLNDPIAFLQIALTPNNAIPHSIQHLLDDPTVSDPSIPPSATTATFYSVNSTMRGLSGIDVGSRIIKAGTNWAHWGSVEVERAVPAALRGSVKRAFGSFVTFGKMVDRGKWVEDPKQARFVGAVLAPICKHYLLNVQKDPVFRFHLGNGAVAWRLNFMGNVSSKGMSQSYTFMINYVYELDYLEANARAYRGRKEVQSRL</sequence>
<dbReference type="PANTHER" id="PTHR28641">
    <property type="match status" value="1"/>
</dbReference>
<reference evidence="2 3" key="1">
    <citation type="submission" date="2016-07" db="EMBL/GenBank/DDBJ databases">
        <title>Pervasive Adenine N6-methylation of Active Genes in Fungi.</title>
        <authorList>
            <consortium name="DOE Joint Genome Institute"/>
            <person name="Mondo S.J."/>
            <person name="Dannebaum R.O."/>
            <person name="Kuo R.C."/>
            <person name="Labutti K."/>
            <person name="Haridas S."/>
            <person name="Kuo A."/>
            <person name="Salamov A."/>
            <person name="Ahrendt S.R."/>
            <person name="Lipzen A."/>
            <person name="Sullivan W."/>
            <person name="Andreopoulos W.B."/>
            <person name="Clum A."/>
            <person name="Lindquist E."/>
            <person name="Daum C."/>
            <person name="Ramamoorthy G.K."/>
            <person name="Gryganskyi A."/>
            <person name="Culley D."/>
            <person name="Magnuson J.K."/>
            <person name="James T.Y."/>
            <person name="O'Malley M.A."/>
            <person name="Stajich J.E."/>
            <person name="Spatafora J.W."/>
            <person name="Visel A."/>
            <person name="Grigoriev I.V."/>
        </authorList>
    </citation>
    <scope>NUCLEOTIDE SEQUENCE [LARGE SCALE GENOMIC DNA]</scope>
    <source>
        <strain evidence="2 3">PL171</strain>
    </source>
</reference>
<dbReference type="Gene3D" id="3.40.630.150">
    <property type="entry name" value="Malonyl-CoA decarboxylase, catalytic domain"/>
    <property type="match status" value="2"/>
</dbReference>